<dbReference type="Gene3D" id="1.20.120.160">
    <property type="entry name" value="HPT domain"/>
    <property type="match status" value="1"/>
</dbReference>
<evidence type="ECO:0000259" key="3">
    <source>
        <dbReference type="PROSITE" id="PS50894"/>
    </source>
</evidence>
<dbReference type="GO" id="GO:0004672">
    <property type="term" value="F:protein kinase activity"/>
    <property type="evidence" value="ECO:0007669"/>
    <property type="project" value="UniProtKB-ARBA"/>
</dbReference>
<evidence type="ECO:0000313" key="5">
    <source>
        <dbReference type="Proteomes" id="UP000243207"/>
    </source>
</evidence>
<evidence type="ECO:0000313" key="4">
    <source>
        <dbReference type="EMBL" id="SDR89299.1"/>
    </source>
</evidence>
<dbReference type="CDD" id="cd00088">
    <property type="entry name" value="HPT"/>
    <property type="match status" value="1"/>
</dbReference>
<feature type="domain" description="HPt" evidence="3">
    <location>
        <begin position="20"/>
        <end position="116"/>
    </location>
</feature>
<dbReference type="PROSITE" id="PS50894">
    <property type="entry name" value="HPT"/>
    <property type="match status" value="1"/>
</dbReference>
<organism evidence="4 5">
    <name type="scientific">Halopseudomonas xinjiangensis</name>
    <dbReference type="NCBI Taxonomy" id="487184"/>
    <lineage>
        <taxon>Bacteria</taxon>
        <taxon>Pseudomonadati</taxon>
        <taxon>Pseudomonadota</taxon>
        <taxon>Gammaproteobacteria</taxon>
        <taxon>Pseudomonadales</taxon>
        <taxon>Pseudomonadaceae</taxon>
        <taxon>Halopseudomonas</taxon>
    </lineage>
</organism>
<dbReference type="Proteomes" id="UP000243207">
    <property type="component" value="Chromosome I"/>
</dbReference>
<dbReference type="AlphaFoldDB" id="A0A1H1MTP3"/>
<reference evidence="5" key="1">
    <citation type="submission" date="2016-10" db="EMBL/GenBank/DDBJ databases">
        <authorList>
            <person name="Varghese N."/>
            <person name="Submissions S."/>
        </authorList>
    </citation>
    <scope>NUCLEOTIDE SEQUENCE [LARGE SCALE GENOMIC DNA]</scope>
    <source>
        <strain evidence="5">NRRL B-51270</strain>
    </source>
</reference>
<sequence length="116" mass="12982">MTTDLPDIDPSVQNALRELMQDDYRLLVETFLNDALRRLTDLREALLAGRWDAFRQSAHSFRGSCGNMGALALERTCSIAERAGLERDATAAEGALVELELLHARIVPLMRSRLDI</sequence>
<dbReference type="EMBL" id="LT629736">
    <property type="protein sequence ID" value="SDR89299.1"/>
    <property type="molecule type" value="Genomic_DNA"/>
</dbReference>
<keyword evidence="5" id="KW-1185">Reference proteome</keyword>
<dbReference type="OrthoDB" id="9131849at2"/>
<name>A0A1H1MTP3_9GAMM</name>
<feature type="modified residue" description="Phosphohistidine" evidence="2">
    <location>
        <position position="59"/>
    </location>
</feature>
<accession>A0A1H1MTP3</accession>
<dbReference type="STRING" id="487184.SAMN05216421_0524"/>
<dbReference type="RefSeq" id="WP_093391685.1">
    <property type="nucleotide sequence ID" value="NZ_LT629736.1"/>
</dbReference>
<dbReference type="SMART" id="SM00073">
    <property type="entry name" value="HPT"/>
    <property type="match status" value="1"/>
</dbReference>
<dbReference type="Pfam" id="PF01627">
    <property type="entry name" value="Hpt"/>
    <property type="match status" value="1"/>
</dbReference>
<keyword evidence="1" id="KW-0902">Two-component regulatory system</keyword>
<dbReference type="InterPro" id="IPR008207">
    <property type="entry name" value="Sig_transdc_His_kin_Hpt_dom"/>
</dbReference>
<proteinExistence type="predicted"/>
<dbReference type="InterPro" id="IPR036641">
    <property type="entry name" value="HPT_dom_sf"/>
</dbReference>
<dbReference type="GO" id="GO:0000160">
    <property type="term" value="P:phosphorelay signal transduction system"/>
    <property type="evidence" value="ECO:0007669"/>
    <property type="project" value="UniProtKB-KW"/>
</dbReference>
<protein>
    <submittedName>
        <fullName evidence="4">HPt (Histidine-containing phosphotransfer) domain-containing protein</fullName>
    </submittedName>
</protein>
<dbReference type="SUPFAM" id="SSF47226">
    <property type="entry name" value="Histidine-containing phosphotransfer domain, HPT domain"/>
    <property type="match status" value="1"/>
</dbReference>
<evidence type="ECO:0000256" key="2">
    <source>
        <dbReference type="PROSITE-ProRule" id="PRU00110"/>
    </source>
</evidence>
<gene>
    <name evidence="4" type="ORF">SAMN05216421_0524</name>
</gene>
<evidence type="ECO:0000256" key="1">
    <source>
        <dbReference type="ARBA" id="ARBA00023012"/>
    </source>
</evidence>
<keyword evidence="2" id="KW-0597">Phosphoprotein</keyword>